<evidence type="ECO:0000256" key="2">
    <source>
        <dbReference type="ARBA" id="ARBA00022603"/>
    </source>
</evidence>
<evidence type="ECO:0000313" key="6">
    <source>
        <dbReference type="Proteomes" id="UP000078544"/>
    </source>
</evidence>
<comment type="similarity">
    <text evidence="1">Belongs to the methyltransferase superfamily.</text>
</comment>
<evidence type="ECO:0000256" key="1">
    <source>
        <dbReference type="ARBA" id="ARBA00008361"/>
    </source>
</evidence>
<dbReference type="PANTHER" id="PTHR44942">
    <property type="entry name" value="METHYLTRANSF_11 DOMAIN-CONTAINING PROTEIN"/>
    <property type="match status" value="1"/>
</dbReference>
<comment type="caution">
    <text evidence="5">The sequence shown here is derived from an EMBL/GenBank/DDBJ whole genome shotgun (WGS) entry which is preliminary data.</text>
</comment>
<dbReference type="Proteomes" id="UP000078544">
    <property type="component" value="Unassembled WGS sequence"/>
</dbReference>
<dbReference type="STRING" id="1081109.A0A168B3D0"/>
<accession>A0A168B3D0</accession>
<keyword evidence="2 5" id="KW-0489">Methyltransferase</keyword>
<name>A0A168B3D0_9HYPO</name>
<dbReference type="EMBL" id="AZGY01000010">
    <property type="protein sequence ID" value="KZZ94735.1"/>
    <property type="molecule type" value="Genomic_DNA"/>
</dbReference>
<organism evidence="5 6">
    <name type="scientific">Moelleriella libera RCEF 2490</name>
    <dbReference type="NCBI Taxonomy" id="1081109"/>
    <lineage>
        <taxon>Eukaryota</taxon>
        <taxon>Fungi</taxon>
        <taxon>Dikarya</taxon>
        <taxon>Ascomycota</taxon>
        <taxon>Pezizomycotina</taxon>
        <taxon>Sordariomycetes</taxon>
        <taxon>Hypocreomycetidae</taxon>
        <taxon>Hypocreales</taxon>
        <taxon>Clavicipitaceae</taxon>
        <taxon>Moelleriella</taxon>
    </lineage>
</organism>
<dbReference type="Gene3D" id="3.40.50.150">
    <property type="entry name" value="Vaccinia Virus protein VP39"/>
    <property type="match status" value="1"/>
</dbReference>
<dbReference type="InterPro" id="IPR029063">
    <property type="entry name" value="SAM-dependent_MTases_sf"/>
</dbReference>
<evidence type="ECO:0000256" key="3">
    <source>
        <dbReference type="ARBA" id="ARBA00022679"/>
    </source>
</evidence>
<dbReference type="OrthoDB" id="66144at2759"/>
<keyword evidence="3 5" id="KW-0808">Transferase</keyword>
<dbReference type="Pfam" id="PF08241">
    <property type="entry name" value="Methyltransf_11"/>
    <property type="match status" value="1"/>
</dbReference>
<evidence type="ECO:0000313" key="5">
    <source>
        <dbReference type="EMBL" id="KZZ94735.1"/>
    </source>
</evidence>
<dbReference type="GO" id="GO:0032259">
    <property type="term" value="P:methylation"/>
    <property type="evidence" value="ECO:0007669"/>
    <property type="project" value="UniProtKB-KW"/>
</dbReference>
<dbReference type="InterPro" id="IPR013216">
    <property type="entry name" value="Methyltransf_11"/>
</dbReference>
<dbReference type="SUPFAM" id="SSF53335">
    <property type="entry name" value="S-adenosyl-L-methionine-dependent methyltransferases"/>
    <property type="match status" value="1"/>
</dbReference>
<dbReference type="PANTHER" id="PTHR44942:SF4">
    <property type="entry name" value="METHYLTRANSFERASE TYPE 11 DOMAIN-CONTAINING PROTEIN"/>
    <property type="match status" value="1"/>
</dbReference>
<proteinExistence type="inferred from homology"/>
<gene>
    <name evidence="5" type="ORF">AAL_04846</name>
</gene>
<dbReference type="CDD" id="cd02440">
    <property type="entry name" value="AdoMet_MTases"/>
    <property type="match status" value="1"/>
</dbReference>
<keyword evidence="6" id="KW-1185">Reference proteome</keyword>
<dbReference type="InterPro" id="IPR051052">
    <property type="entry name" value="Diverse_substrate_MTase"/>
</dbReference>
<dbReference type="GO" id="GO:0008757">
    <property type="term" value="F:S-adenosylmethionine-dependent methyltransferase activity"/>
    <property type="evidence" value="ECO:0007669"/>
    <property type="project" value="InterPro"/>
</dbReference>
<reference evidence="5 6" key="1">
    <citation type="journal article" date="2016" name="Genome Biol. Evol.">
        <title>Divergent and convergent evolution of fungal pathogenicity.</title>
        <authorList>
            <person name="Shang Y."/>
            <person name="Xiao G."/>
            <person name="Zheng P."/>
            <person name="Cen K."/>
            <person name="Zhan S."/>
            <person name="Wang C."/>
        </authorList>
    </citation>
    <scope>NUCLEOTIDE SEQUENCE [LARGE SCALE GENOMIC DNA]</scope>
    <source>
        <strain evidence="5 6">RCEF 2490</strain>
    </source>
</reference>
<sequence>MERRTVSSAATTGFDNASAYDVHRPSYPPQIVEALLGHLDVANKPRARIIDLAAGTGKFTELLAARDESFEVVAVEPVGKMRETLAGKKLRGVEIRDGLADSMNVADGWADAVVAAQSFHWYVSALSHLEAREKLSLIQSQVCQRGRTERDSSGVEARREPQVDSIDRQADNQPLNWVASTRWEDALKRIILPLKPDGTPRFRDDKWWEVFERQSRAAEAYFSTPIGQEKVPFAVWRTKDLLWDRVNTLSQVAILSKEDKAEFKAKFDDILKGNDQVWNDKGEVEFHGYLVYGWTTRL</sequence>
<feature type="domain" description="Methyltransferase type 11" evidence="4">
    <location>
        <begin position="51"/>
        <end position="122"/>
    </location>
</feature>
<evidence type="ECO:0000259" key="4">
    <source>
        <dbReference type="Pfam" id="PF08241"/>
    </source>
</evidence>
<protein>
    <submittedName>
        <fullName evidence="5">Methyltransferase type 11</fullName>
    </submittedName>
</protein>
<dbReference type="AlphaFoldDB" id="A0A168B3D0"/>